<keyword evidence="15" id="KW-1185">Reference proteome</keyword>
<keyword evidence="10" id="KW-0482">Metalloprotease</keyword>
<comment type="subcellular location">
    <subcellularLocation>
        <location evidence="3">Membrane</location>
        <topology evidence="3">Single-pass type I membrane protein</topology>
    </subcellularLocation>
</comment>
<name>A0A1M4XLN3_9BACE</name>
<dbReference type="Proteomes" id="UP000184509">
    <property type="component" value="Unassembled WGS sequence"/>
</dbReference>
<keyword evidence="6" id="KW-0479">Metal-binding</keyword>
<dbReference type="InterPro" id="IPR002816">
    <property type="entry name" value="TraB/PrgY/GumN_fam"/>
</dbReference>
<feature type="chain" id="PRO_5012793220" description="TraB family protein" evidence="13">
    <location>
        <begin position="20"/>
        <end position="294"/>
    </location>
</feature>
<evidence type="ECO:0000256" key="6">
    <source>
        <dbReference type="ARBA" id="ARBA00022723"/>
    </source>
</evidence>
<evidence type="ECO:0000256" key="4">
    <source>
        <dbReference type="ARBA" id="ARBA00022670"/>
    </source>
</evidence>
<proteinExistence type="predicted"/>
<dbReference type="GO" id="GO:0030178">
    <property type="term" value="P:negative regulation of Wnt signaling pathway"/>
    <property type="evidence" value="ECO:0007669"/>
    <property type="project" value="InterPro"/>
</dbReference>
<evidence type="ECO:0000313" key="14">
    <source>
        <dbReference type="EMBL" id="SHE94341.1"/>
    </source>
</evidence>
<keyword evidence="9" id="KW-1133">Transmembrane helix</keyword>
<evidence type="ECO:0000256" key="12">
    <source>
        <dbReference type="ARBA" id="ARBA00023180"/>
    </source>
</evidence>
<evidence type="ECO:0000256" key="13">
    <source>
        <dbReference type="SAM" id="SignalP"/>
    </source>
</evidence>
<dbReference type="GO" id="GO:0006508">
    <property type="term" value="P:proteolysis"/>
    <property type="evidence" value="ECO:0007669"/>
    <property type="project" value="UniProtKB-KW"/>
</dbReference>
<dbReference type="OrthoDB" id="9798714at2"/>
<evidence type="ECO:0000256" key="8">
    <source>
        <dbReference type="ARBA" id="ARBA00022801"/>
    </source>
</evidence>
<comment type="cofactor">
    <cofactor evidence="1">
        <name>Mn(2+)</name>
        <dbReference type="ChEBI" id="CHEBI:29035"/>
    </cofactor>
</comment>
<keyword evidence="4" id="KW-0645">Protease</keyword>
<evidence type="ECO:0000256" key="1">
    <source>
        <dbReference type="ARBA" id="ARBA00001936"/>
    </source>
</evidence>
<sequence length="294" mass="32725">MKKLFILSCILLFSISAGAQSLLWKVSGNGLKTPSYIFGTHHLAPLSLLDKVSGFKEAFDASKQVVGELNMKDAQSPEGMKKMQDKMFITNDTTAQILFSDTEQATINSFLKANMGFDLNQVPKIRPAFISMMVAMTIAAKALSFNPKEQLDGYFQTKGEESGKKIAALETLEFQRDLLYDSQSLQRQARLLVCSLNDTAKIVRDTKELTEAYNNFNIDKMQKLSEEKQGNSCDPIPGEMESMIDNRNKDWAVKLPAIMKETPSFIAVGALHLPGENGLITLLRKQGFKVEPVK</sequence>
<evidence type="ECO:0000256" key="3">
    <source>
        <dbReference type="ARBA" id="ARBA00004479"/>
    </source>
</evidence>
<keyword evidence="12" id="KW-0325">Glycoprotein</keyword>
<evidence type="ECO:0000256" key="9">
    <source>
        <dbReference type="ARBA" id="ARBA00022989"/>
    </source>
</evidence>
<evidence type="ECO:0000256" key="11">
    <source>
        <dbReference type="ARBA" id="ARBA00023136"/>
    </source>
</evidence>
<evidence type="ECO:0008006" key="16">
    <source>
        <dbReference type="Google" id="ProtNLM"/>
    </source>
</evidence>
<dbReference type="PANTHER" id="PTHR31120">
    <property type="entry name" value="METALLOPROTEASE TIKI"/>
    <property type="match status" value="1"/>
</dbReference>
<keyword evidence="8" id="KW-0378">Hydrolase</keyword>
<evidence type="ECO:0000256" key="10">
    <source>
        <dbReference type="ARBA" id="ARBA00023049"/>
    </source>
</evidence>
<dbReference type="PANTHER" id="PTHR31120:SF6">
    <property type="entry name" value="METALLOPROTEASE TIKI HOMOLOG"/>
    <property type="match status" value="1"/>
</dbReference>
<dbReference type="AlphaFoldDB" id="A0A1M4XLN3"/>
<dbReference type="GO" id="GO:0004222">
    <property type="term" value="F:metalloendopeptidase activity"/>
    <property type="evidence" value="ECO:0007669"/>
    <property type="project" value="TreeGrafter"/>
</dbReference>
<dbReference type="InterPro" id="IPR040230">
    <property type="entry name" value="TIKI1/2-like"/>
</dbReference>
<keyword evidence="11" id="KW-0472">Membrane</keyword>
<feature type="signal peptide" evidence="13">
    <location>
        <begin position="1"/>
        <end position="19"/>
    </location>
</feature>
<dbReference type="GO" id="GO:0016020">
    <property type="term" value="C:membrane"/>
    <property type="evidence" value="ECO:0007669"/>
    <property type="project" value="UniProtKB-SubCell"/>
</dbReference>
<dbReference type="RefSeq" id="WP_073399781.1">
    <property type="nucleotide sequence ID" value="NZ_FQTV01000004.1"/>
</dbReference>
<protein>
    <recommendedName>
        <fullName evidence="16">TraB family protein</fullName>
    </recommendedName>
</protein>
<comment type="cofactor">
    <cofactor evidence="2">
        <name>Co(2+)</name>
        <dbReference type="ChEBI" id="CHEBI:48828"/>
    </cofactor>
</comment>
<evidence type="ECO:0000256" key="2">
    <source>
        <dbReference type="ARBA" id="ARBA00001941"/>
    </source>
</evidence>
<evidence type="ECO:0000256" key="5">
    <source>
        <dbReference type="ARBA" id="ARBA00022692"/>
    </source>
</evidence>
<dbReference type="GO" id="GO:0046872">
    <property type="term" value="F:metal ion binding"/>
    <property type="evidence" value="ECO:0007669"/>
    <property type="project" value="UniProtKB-KW"/>
</dbReference>
<dbReference type="EMBL" id="FQTV01000004">
    <property type="protein sequence ID" value="SHE94341.1"/>
    <property type="molecule type" value="Genomic_DNA"/>
</dbReference>
<reference evidence="14 15" key="1">
    <citation type="submission" date="2016-11" db="EMBL/GenBank/DDBJ databases">
        <authorList>
            <person name="Jaros S."/>
            <person name="Januszkiewicz K."/>
            <person name="Wedrychowicz H."/>
        </authorList>
    </citation>
    <scope>NUCLEOTIDE SEQUENCE [LARGE SCALE GENOMIC DNA]</scope>
    <source>
        <strain evidence="14 15">DSM 26991</strain>
    </source>
</reference>
<evidence type="ECO:0000256" key="7">
    <source>
        <dbReference type="ARBA" id="ARBA00022729"/>
    </source>
</evidence>
<evidence type="ECO:0000313" key="15">
    <source>
        <dbReference type="Proteomes" id="UP000184509"/>
    </source>
</evidence>
<organism evidence="14 15">
    <name type="scientific">Bacteroides luti</name>
    <dbReference type="NCBI Taxonomy" id="1297750"/>
    <lineage>
        <taxon>Bacteria</taxon>
        <taxon>Pseudomonadati</taxon>
        <taxon>Bacteroidota</taxon>
        <taxon>Bacteroidia</taxon>
        <taxon>Bacteroidales</taxon>
        <taxon>Bacteroidaceae</taxon>
        <taxon>Bacteroides</taxon>
    </lineage>
</organism>
<dbReference type="STRING" id="1297750.SAMN05444405_10469"/>
<dbReference type="CDD" id="cd14789">
    <property type="entry name" value="Tiki"/>
    <property type="match status" value="1"/>
</dbReference>
<keyword evidence="7 13" id="KW-0732">Signal</keyword>
<keyword evidence="5" id="KW-0812">Transmembrane</keyword>
<gene>
    <name evidence="14" type="ORF">SAMN05444405_10469</name>
</gene>
<dbReference type="Pfam" id="PF01963">
    <property type="entry name" value="TraB_PrgY_gumN"/>
    <property type="match status" value="1"/>
</dbReference>
<accession>A0A1M4XLN3</accession>